<feature type="non-terminal residue" evidence="2">
    <location>
        <position position="232"/>
    </location>
</feature>
<sequence>MHYNTCPPALMRLLVFDQTGDYNCAGTFSSTLLDTLLDRGLDGPFRLDLGLGTPLVQGLDTPLAPGLGVPPAPPIVPSKTTAIAPGAVLTTLLDTLLDRGLGMVPPARGLNTPLAPEVGAPIISSTTTAIPPGAFPTTLLDTPLDWGLPNVPPARGPDALRTSGLDVVATLAIDASPARLSAGFSSALIDTRPAPGLETSPPPSLETSSSSGTIPHASSASANQPPALLRRS</sequence>
<dbReference type="EMBL" id="ML213537">
    <property type="protein sequence ID" value="TFK45785.1"/>
    <property type="molecule type" value="Genomic_DNA"/>
</dbReference>
<evidence type="ECO:0000313" key="2">
    <source>
        <dbReference type="EMBL" id="TFK45785.1"/>
    </source>
</evidence>
<gene>
    <name evidence="2" type="ORF">OE88DRAFT_1812398</name>
</gene>
<organism evidence="2 3">
    <name type="scientific">Heliocybe sulcata</name>
    <dbReference type="NCBI Taxonomy" id="5364"/>
    <lineage>
        <taxon>Eukaryota</taxon>
        <taxon>Fungi</taxon>
        <taxon>Dikarya</taxon>
        <taxon>Basidiomycota</taxon>
        <taxon>Agaricomycotina</taxon>
        <taxon>Agaricomycetes</taxon>
        <taxon>Gloeophyllales</taxon>
        <taxon>Gloeophyllaceae</taxon>
        <taxon>Heliocybe</taxon>
    </lineage>
</organism>
<proteinExistence type="predicted"/>
<accession>A0A5C3MM82</accession>
<feature type="region of interest" description="Disordered" evidence="1">
    <location>
        <begin position="192"/>
        <end position="232"/>
    </location>
</feature>
<dbReference type="AlphaFoldDB" id="A0A5C3MM82"/>
<protein>
    <submittedName>
        <fullName evidence="2">Uncharacterized protein</fullName>
    </submittedName>
</protein>
<evidence type="ECO:0000256" key="1">
    <source>
        <dbReference type="SAM" id="MobiDB-lite"/>
    </source>
</evidence>
<dbReference type="Proteomes" id="UP000305948">
    <property type="component" value="Unassembled WGS sequence"/>
</dbReference>
<reference evidence="2 3" key="1">
    <citation type="journal article" date="2019" name="Nat. Ecol. Evol.">
        <title>Megaphylogeny resolves global patterns of mushroom evolution.</title>
        <authorList>
            <person name="Varga T."/>
            <person name="Krizsan K."/>
            <person name="Foldi C."/>
            <person name="Dima B."/>
            <person name="Sanchez-Garcia M."/>
            <person name="Sanchez-Ramirez S."/>
            <person name="Szollosi G.J."/>
            <person name="Szarkandi J.G."/>
            <person name="Papp V."/>
            <person name="Albert L."/>
            <person name="Andreopoulos W."/>
            <person name="Angelini C."/>
            <person name="Antonin V."/>
            <person name="Barry K.W."/>
            <person name="Bougher N.L."/>
            <person name="Buchanan P."/>
            <person name="Buyck B."/>
            <person name="Bense V."/>
            <person name="Catcheside P."/>
            <person name="Chovatia M."/>
            <person name="Cooper J."/>
            <person name="Damon W."/>
            <person name="Desjardin D."/>
            <person name="Finy P."/>
            <person name="Geml J."/>
            <person name="Haridas S."/>
            <person name="Hughes K."/>
            <person name="Justo A."/>
            <person name="Karasinski D."/>
            <person name="Kautmanova I."/>
            <person name="Kiss B."/>
            <person name="Kocsube S."/>
            <person name="Kotiranta H."/>
            <person name="LaButti K.M."/>
            <person name="Lechner B.E."/>
            <person name="Liimatainen K."/>
            <person name="Lipzen A."/>
            <person name="Lukacs Z."/>
            <person name="Mihaltcheva S."/>
            <person name="Morgado L.N."/>
            <person name="Niskanen T."/>
            <person name="Noordeloos M.E."/>
            <person name="Ohm R.A."/>
            <person name="Ortiz-Santana B."/>
            <person name="Ovrebo C."/>
            <person name="Racz N."/>
            <person name="Riley R."/>
            <person name="Savchenko A."/>
            <person name="Shiryaev A."/>
            <person name="Soop K."/>
            <person name="Spirin V."/>
            <person name="Szebenyi C."/>
            <person name="Tomsovsky M."/>
            <person name="Tulloss R.E."/>
            <person name="Uehling J."/>
            <person name="Grigoriev I.V."/>
            <person name="Vagvolgyi C."/>
            <person name="Papp T."/>
            <person name="Martin F.M."/>
            <person name="Miettinen O."/>
            <person name="Hibbett D.S."/>
            <person name="Nagy L.G."/>
        </authorList>
    </citation>
    <scope>NUCLEOTIDE SEQUENCE [LARGE SCALE GENOMIC DNA]</scope>
    <source>
        <strain evidence="2 3">OMC1185</strain>
    </source>
</reference>
<feature type="compositionally biased region" description="Polar residues" evidence="1">
    <location>
        <begin position="212"/>
        <end position="224"/>
    </location>
</feature>
<evidence type="ECO:0000313" key="3">
    <source>
        <dbReference type="Proteomes" id="UP000305948"/>
    </source>
</evidence>
<name>A0A5C3MM82_9AGAM</name>
<keyword evidence="3" id="KW-1185">Reference proteome</keyword>